<name>A0A0A9H703_ARUDO</name>
<sequence length="98" mass="11142">MEHRHTRERAWVGVRMGSIGVGRGRKGGDRNTQVRLTCGRKRTRAAQVDLFSRTARSSIYTEYSHHGPLHPRSPPNQTPLKLGWDYPIQASTLNQTHP</sequence>
<proteinExistence type="predicted"/>
<reference evidence="2" key="1">
    <citation type="submission" date="2014-09" db="EMBL/GenBank/DDBJ databases">
        <authorList>
            <person name="Magalhaes I.L.F."/>
            <person name="Oliveira U."/>
            <person name="Santos F.R."/>
            <person name="Vidigal T.H.D.A."/>
            <person name="Brescovit A.D."/>
            <person name="Santos A.J."/>
        </authorList>
    </citation>
    <scope>NUCLEOTIDE SEQUENCE</scope>
    <source>
        <tissue evidence="2">Shoot tissue taken approximately 20 cm above the soil surface</tissue>
    </source>
</reference>
<organism evidence="2">
    <name type="scientific">Arundo donax</name>
    <name type="common">Giant reed</name>
    <name type="synonym">Donax arundinaceus</name>
    <dbReference type="NCBI Taxonomy" id="35708"/>
    <lineage>
        <taxon>Eukaryota</taxon>
        <taxon>Viridiplantae</taxon>
        <taxon>Streptophyta</taxon>
        <taxon>Embryophyta</taxon>
        <taxon>Tracheophyta</taxon>
        <taxon>Spermatophyta</taxon>
        <taxon>Magnoliopsida</taxon>
        <taxon>Liliopsida</taxon>
        <taxon>Poales</taxon>
        <taxon>Poaceae</taxon>
        <taxon>PACMAD clade</taxon>
        <taxon>Arundinoideae</taxon>
        <taxon>Arundineae</taxon>
        <taxon>Arundo</taxon>
    </lineage>
</organism>
<evidence type="ECO:0000256" key="1">
    <source>
        <dbReference type="SAM" id="MobiDB-lite"/>
    </source>
</evidence>
<evidence type="ECO:0000313" key="2">
    <source>
        <dbReference type="EMBL" id="JAE30601.1"/>
    </source>
</evidence>
<reference evidence="2" key="2">
    <citation type="journal article" date="2015" name="Data Brief">
        <title>Shoot transcriptome of the giant reed, Arundo donax.</title>
        <authorList>
            <person name="Barrero R.A."/>
            <person name="Guerrero F.D."/>
            <person name="Moolhuijzen P."/>
            <person name="Goolsby J.A."/>
            <person name="Tidwell J."/>
            <person name="Bellgard S.E."/>
            <person name="Bellgard M.I."/>
        </authorList>
    </citation>
    <scope>NUCLEOTIDE SEQUENCE</scope>
    <source>
        <tissue evidence="2">Shoot tissue taken approximately 20 cm above the soil surface</tissue>
    </source>
</reference>
<protein>
    <submittedName>
        <fullName evidence="2">Uncharacterized protein</fullName>
    </submittedName>
</protein>
<accession>A0A0A9H703</accession>
<dbReference type="AlphaFoldDB" id="A0A0A9H703"/>
<feature type="region of interest" description="Disordered" evidence="1">
    <location>
        <begin position="63"/>
        <end position="83"/>
    </location>
</feature>
<dbReference type="EMBL" id="GBRH01167295">
    <property type="protein sequence ID" value="JAE30601.1"/>
    <property type="molecule type" value="Transcribed_RNA"/>
</dbReference>